<dbReference type="eggNOG" id="COG3026">
    <property type="taxonomic scope" value="Bacteria"/>
</dbReference>
<proteinExistence type="predicted"/>
<dbReference type="Gene3D" id="2.50.20.10">
    <property type="entry name" value="Lipoprotein localisation LolA/LolB/LppX"/>
    <property type="match status" value="1"/>
</dbReference>
<protein>
    <submittedName>
        <fullName evidence="3">Sigma E regulatory protein, MucB/RseB</fullName>
    </submittedName>
</protein>
<dbReference type="STRING" id="706587.Desti_1761"/>
<dbReference type="Pfam" id="PF17131">
    <property type="entry name" value="LolA_like"/>
    <property type="match status" value="1"/>
</dbReference>
<name>I4C4I0_DESTA</name>
<feature type="domain" description="Uncharacterized protein TP-0789" evidence="2">
    <location>
        <begin position="76"/>
        <end position="251"/>
    </location>
</feature>
<dbReference type="AlphaFoldDB" id="I4C4I0"/>
<dbReference type="RefSeq" id="WP_014809617.1">
    <property type="nucleotide sequence ID" value="NC_018025.1"/>
</dbReference>
<dbReference type="EMBL" id="CP003360">
    <property type="protein sequence ID" value="AFM24471.1"/>
    <property type="molecule type" value="Genomic_DNA"/>
</dbReference>
<evidence type="ECO:0000256" key="1">
    <source>
        <dbReference type="SAM" id="SignalP"/>
    </source>
</evidence>
<feature type="signal peptide" evidence="1">
    <location>
        <begin position="1"/>
        <end position="26"/>
    </location>
</feature>
<evidence type="ECO:0000313" key="3">
    <source>
        <dbReference type="EMBL" id="AFM24471.1"/>
    </source>
</evidence>
<dbReference type="Proteomes" id="UP000006055">
    <property type="component" value="Chromosome"/>
</dbReference>
<reference evidence="4" key="1">
    <citation type="submission" date="2012-06" db="EMBL/GenBank/DDBJ databases">
        <title>Complete sequence of chromosome of Desulfomonile tiedjei DSM 6799.</title>
        <authorList>
            <person name="Lucas S."/>
            <person name="Copeland A."/>
            <person name="Lapidus A."/>
            <person name="Glavina del Rio T."/>
            <person name="Dalin E."/>
            <person name="Tice H."/>
            <person name="Bruce D."/>
            <person name="Goodwin L."/>
            <person name="Pitluck S."/>
            <person name="Peters L."/>
            <person name="Ovchinnikova G."/>
            <person name="Zeytun A."/>
            <person name="Lu M."/>
            <person name="Kyrpides N."/>
            <person name="Mavromatis K."/>
            <person name="Ivanova N."/>
            <person name="Brettin T."/>
            <person name="Detter J.C."/>
            <person name="Han C."/>
            <person name="Larimer F."/>
            <person name="Land M."/>
            <person name="Hauser L."/>
            <person name="Markowitz V."/>
            <person name="Cheng J.-F."/>
            <person name="Hugenholtz P."/>
            <person name="Woyke T."/>
            <person name="Wu D."/>
            <person name="Spring S."/>
            <person name="Schroeder M."/>
            <person name="Brambilla E."/>
            <person name="Klenk H.-P."/>
            <person name="Eisen J.A."/>
        </authorList>
    </citation>
    <scope>NUCLEOTIDE SEQUENCE [LARGE SCALE GENOMIC DNA]</scope>
    <source>
        <strain evidence="4">ATCC 49306 / DSM 6799 / DCB-1</strain>
    </source>
</reference>
<dbReference type="HOGENOM" id="CLU_1064488_0_0_7"/>
<keyword evidence="1" id="KW-0732">Signal</keyword>
<feature type="chain" id="PRO_5003687159" evidence="1">
    <location>
        <begin position="27"/>
        <end position="261"/>
    </location>
</feature>
<evidence type="ECO:0000259" key="2">
    <source>
        <dbReference type="Pfam" id="PF17131"/>
    </source>
</evidence>
<evidence type="ECO:0000313" key="4">
    <source>
        <dbReference type="Proteomes" id="UP000006055"/>
    </source>
</evidence>
<dbReference type="OrthoDB" id="9803781at2"/>
<accession>I4C4I0</accession>
<dbReference type="CDD" id="cd16329">
    <property type="entry name" value="LolA_like"/>
    <property type="match status" value="1"/>
</dbReference>
<organism evidence="3 4">
    <name type="scientific">Desulfomonile tiedjei (strain ATCC 49306 / DSM 6799 / DCB-1)</name>
    <dbReference type="NCBI Taxonomy" id="706587"/>
    <lineage>
        <taxon>Bacteria</taxon>
        <taxon>Pseudomonadati</taxon>
        <taxon>Thermodesulfobacteriota</taxon>
        <taxon>Desulfomonilia</taxon>
        <taxon>Desulfomonilales</taxon>
        <taxon>Desulfomonilaceae</taxon>
        <taxon>Desulfomonile</taxon>
    </lineage>
</organism>
<sequence>MRLHSKLLSVVIFTFFMCFSFVPAHAMTADEILQQVEKQNFNDNFRIVLSSKTLKGKKTVSENVIWLMGVRLGDKNAFFLDFEQPKESQGLRFLILVDANKSAQAFMYLPATGKTLPLAMDDPAADLGGTGLSVEDIQGFIPKADEKPSILKEEQVDGKDCYVIRIEQPSDSSERQLWITKKDFILLKTQAVDRSGKVKRTFRVTEMFKTEQGREFPRAEEITIPEKDTRVLIRQENAVFGIEIPEEISDPAKFGTFRWKS</sequence>
<gene>
    <name evidence="3" type="ordered locus">Desti_1761</name>
</gene>
<dbReference type="PATRIC" id="fig|706587.4.peg.2017"/>
<dbReference type="InterPro" id="IPR033399">
    <property type="entry name" value="TP_0789-like"/>
</dbReference>
<dbReference type="KEGG" id="dti:Desti_1761"/>
<keyword evidence="4" id="KW-1185">Reference proteome</keyword>